<evidence type="ECO:0000313" key="2">
    <source>
        <dbReference type="WBParaSite" id="ACRNAN_scaffold3562.g17246.t1"/>
    </source>
</evidence>
<reference evidence="2" key="1">
    <citation type="submission" date="2022-11" db="UniProtKB">
        <authorList>
            <consortium name="WormBaseParasite"/>
        </authorList>
    </citation>
    <scope>IDENTIFICATION</scope>
</reference>
<name>A0A914DSD8_9BILA</name>
<dbReference type="PANTHER" id="PTHR47411:SF3">
    <property type="entry name" value="I-BETA-1,3-N-ACETYLGLUCOSAMINYLTRANSFERASE"/>
    <property type="match status" value="1"/>
</dbReference>
<dbReference type="WBParaSite" id="ACRNAN_scaffold3562.g17246.t1">
    <property type="protein sequence ID" value="ACRNAN_scaffold3562.g17246.t1"/>
    <property type="gene ID" value="ACRNAN_scaffold3562.g17246"/>
</dbReference>
<dbReference type="PANTHER" id="PTHR47411">
    <property type="entry name" value="B3GNT1, BETA-1,3-N-ACETYLGUCOSAMINYLTRANSFERASE 1, HOMOLOG"/>
    <property type="match status" value="1"/>
</dbReference>
<organism evidence="1 2">
    <name type="scientific">Acrobeloides nanus</name>
    <dbReference type="NCBI Taxonomy" id="290746"/>
    <lineage>
        <taxon>Eukaryota</taxon>
        <taxon>Metazoa</taxon>
        <taxon>Ecdysozoa</taxon>
        <taxon>Nematoda</taxon>
        <taxon>Chromadorea</taxon>
        <taxon>Rhabditida</taxon>
        <taxon>Tylenchina</taxon>
        <taxon>Cephalobomorpha</taxon>
        <taxon>Cephaloboidea</taxon>
        <taxon>Cephalobidae</taxon>
        <taxon>Acrobeloides</taxon>
    </lineage>
</organism>
<proteinExistence type="predicted"/>
<accession>A0A914DSD8</accession>
<dbReference type="Pfam" id="PF13896">
    <property type="entry name" value="Glyco_transf_49"/>
    <property type="match status" value="2"/>
</dbReference>
<dbReference type="AlphaFoldDB" id="A0A914DSD8"/>
<evidence type="ECO:0000313" key="1">
    <source>
        <dbReference type="Proteomes" id="UP000887540"/>
    </source>
</evidence>
<sequence length="512" mass="60486">MFNIARIGAPTDVHMVSTIDNKFSDDFIKRVRPYADKYFDKEYEKMVIIVRRFESEMSYKWPNNISELFESYSYGRSVEFHKFVWAIGHSIPGLNEWFYQSLKNEATNLTKVQYLGPFWEPQILARRNDPYHYEKQPIGCADQQVFTYLFCRAEYEFYVISHAFSTHPVAERIRNAKGHNFLSLCTNGDLRYSFYVFNQSVTWEDYISVAFFIDANSYEDIQQYITDYYCEQNMRNKVSTHLVWKQSSNTSECLTMPFPVNNFTLNKNCTKTGPYVQSHSKNKNWTTDYPQNAMFNIARIGAPTDVHMVSTIDNKFSDDFIRRVRPYADKYLDKEYEKMVIIVRRFESEMSYKWPNNISELFESYTNGRSVEFHKFVWAIGHSIPGLNEWFYQSLKDKATNLTKIKYLGPFWEPQILVRRNDPHHYEKQPIGCADQQVFTYVFCRAEYEFYVLSHAFSTHPGILKKPTDRITNCSALKTEGPKFFHLMNKMFPKTKVTCGKITNEENIGLNS</sequence>
<dbReference type="Proteomes" id="UP000887540">
    <property type="component" value="Unplaced"/>
</dbReference>
<keyword evidence="1" id="KW-1185">Reference proteome</keyword>
<protein>
    <submittedName>
        <fullName evidence="2">Uncharacterized protein</fullName>
    </submittedName>
</protein>